<gene>
    <name evidence="2" type="ORF">EHF33_15285</name>
</gene>
<evidence type="ECO:0000256" key="1">
    <source>
        <dbReference type="SAM" id="MobiDB-lite"/>
    </source>
</evidence>
<dbReference type="AlphaFoldDB" id="A0A3G8YH04"/>
<sequence>MNEIIQAALATAVTAATEALEAAQQDRLTEARQLLTIVDEQLALGEGGNAAATARRKKILRLQTETQVLLDTQAPGETPSSSPHASPHLPSASVRTLGVGYVSRWWH</sequence>
<dbReference type="EMBL" id="CP034184">
    <property type="protein sequence ID" value="AZI44253.1"/>
    <property type="molecule type" value="Genomic_DNA"/>
</dbReference>
<protein>
    <submittedName>
        <fullName evidence="2">Uncharacterized protein</fullName>
    </submittedName>
</protein>
<dbReference type="Proteomes" id="UP000276417">
    <property type="component" value="Chromosome 2"/>
</dbReference>
<feature type="compositionally biased region" description="Low complexity" evidence="1">
    <location>
        <begin position="79"/>
        <end position="92"/>
    </location>
</feature>
<name>A0A3G8YH04_9DEIO</name>
<reference evidence="2 3" key="1">
    <citation type="submission" date="2018-11" db="EMBL/GenBank/DDBJ databases">
        <title>Deinococcus shelandsis sp. nov., isolated from South Shetland Islands soil of Antarctica.</title>
        <authorList>
            <person name="Tian J."/>
        </authorList>
    </citation>
    <scope>NUCLEOTIDE SEQUENCE [LARGE SCALE GENOMIC DNA]</scope>
    <source>
        <strain evidence="2 3">S14-83T</strain>
    </source>
</reference>
<dbReference type="RefSeq" id="WP_124873714.1">
    <property type="nucleotide sequence ID" value="NZ_CP034184.1"/>
</dbReference>
<feature type="region of interest" description="Disordered" evidence="1">
    <location>
        <begin position="71"/>
        <end position="92"/>
    </location>
</feature>
<organism evidence="2 3">
    <name type="scientific">Deinococcus psychrotolerans</name>
    <dbReference type="NCBI Taxonomy" id="2489213"/>
    <lineage>
        <taxon>Bacteria</taxon>
        <taxon>Thermotogati</taxon>
        <taxon>Deinococcota</taxon>
        <taxon>Deinococci</taxon>
        <taxon>Deinococcales</taxon>
        <taxon>Deinococcaceae</taxon>
        <taxon>Deinococcus</taxon>
    </lineage>
</organism>
<evidence type="ECO:0000313" key="3">
    <source>
        <dbReference type="Proteomes" id="UP000276417"/>
    </source>
</evidence>
<dbReference type="KEGG" id="dph:EHF33_15285"/>
<accession>A0A3G8YH04</accession>
<keyword evidence="3" id="KW-1185">Reference proteome</keyword>
<proteinExistence type="predicted"/>
<evidence type="ECO:0000313" key="2">
    <source>
        <dbReference type="EMBL" id="AZI44253.1"/>
    </source>
</evidence>